<proteinExistence type="predicted"/>
<sequence>MFHSNKGWGNGAKAGGDRYVNFKVHPILRSNKSNVIITNYFFQYITFFKK</sequence>
<dbReference type="AlphaFoldDB" id="A0A0B7HIH1"/>
<protein>
    <submittedName>
        <fullName evidence="1">Uncharacterized protein</fullName>
    </submittedName>
</protein>
<name>A0A0B7HIH1_9FLAO</name>
<organism evidence="1 2">
    <name type="scientific">Capnocytophaga canimorsus</name>
    <dbReference type="NCBI Taxonomy" id="28188"/>
    <lineage>
        <taxon>Bacteria</taxon>
        <taxon>Pseudomonadati</taxon>
        <taxon>Bacteroidota</taxon>
        <taxon>Flavobacteriia</taxon>
        <taxon>Flavobacteriales</taxon>
        <taxon>Flavobacteriaceae</taxon>
        <taxon>Capnocytophaga</taxon>
    </lineage>
</organism>
<evidence type="ECO:0000313" key="2">
    <source>
        <dbReference type="Proteomes" id="UP000044026"/>
    </source>
</evidence>
<dbReference type="EMBL" id="CDOE01000071">
    <property type="protein sequence ID" value="CEN38449.1"/>
    <property type="molecule type" value="Genomic_DNA"/>
</dbReference>
<evidence type="ECO:0000313" key="1">
    <source>
        <dbReference type="EMBL" id="CEN38449.1"/>
    </source>
</evidence>
<dbReference type="Proteomes" id="UP000044026">
    <property type="component" value="Unassembled WGS sequence"/>
</dbReference>
<accession>A0A0B7HIH1</accession>
<reference evidence="1 2" key="1">
    <citation type="submission" date="2015-01" db="EMBL/GenBank/DDBJ databases">
        <authorList>
            <person name="Xiang T."/>
            <person name="Song Y."/>
            <person name="Huang L."/>
            <person name="Wang B."/>
            <person name="Wu P."/>
        </authorList>
    </citation>
    <scope>NUCLEOTIDE SEQUENCE [LARGE SCALE GENOMIC DNA]</scope>
    <source>
        <strain evidence="1 2">Cc12</strain>
    </source>
</reference>
<gene>
    <name evidence="1" type="ORF">CCAN12_730056</name>
</gene>